<sequence length="300" mass="33418">MTEHGRGRRSTPKLAALFITIFPLLYIWPFPFLHSTTRKWSIPDAEKDVGIKNIGNKGFPDAVNNASGDASGKQSFLTHHEGVGKNTSRKGASGAASGIGFFPTPQTSGKTFNERREFPFSRRILRDFPTPRHCVGKSPLKSFQFCILQNRNREGKRKEKPRSSSRFPSPFRSCSAAVRRRPPSPLSLAAVCRFRGFSDAVLVRIGKASRDAFLPTSFCTSGYPFPTYFAFSSTYLCIGSTPVSCSVPFPTMFHIWSIFIALWYWLLFSHHVSAAIFNDLGFLTLFAWSASSYDGIESTA</sequence>
<dbReference type="EnsemblPlants" id="MELO3C032703.2.1">
    <property type="protein sequence ID" value="MELO3C032703.2.1"/>
    <property type="gene ID" value="MELO3C032703.2"/>
</dbReference>
<protein>
    <submittedName>
        <fullName evidence="3">Uncharacterized protein</fullName>
    </submittedName>
</protein>
<accession>A0A9I9EEL1</accession>
<evidence type="ECO:0000256" key="2">
    <source>
        <dbReference type="SAM" id="Phobius"/>
    </source>
</evidence>
<dbReference type="Gramene" id="MELO3C032703.2.1">
    <property type="protein sequence ID" value="MELO3C032703.2.1"/>
    <property type="gene ID" value="MELO3C032703.2"/>
</dbReference>
<keyword evidence="2" id="KW-1133">Transmembrane helix</keyword>
<keyword evidence="2" id="KW-0472">Membrane</keyword>
<feature type="transmembrane region" description="Helical" evidence="2">
    <location>
        <begin position="247"/>
        <end position="267"/>
    </location>
</feature>
<organism evidence="3">
    <name type="scientific">Cucumis melo</name>
    <name type="common">Muskmelon</name>
    <dbReference type="NCBI Taxonomy" id="3656"/>
    <lineage>
        <taxon>Eukaryota</taxon>
        <taxon>Viridiplantae</taxon>
        <taxon>Streptophyta</taxon>
        <taxon>Embryophyta</taxon>
        <taxon>Tracheophyta</taxon>
        <taxon>Spermatophyta</taxon>
        <taxon>Magnoliopsida</taxon>
        <taxon>eudicotyledons</taxon>
        <taxon>Gunneridae</taxon>
        <taxon>Pentapetalae</taxon>
        <taxon>rosids</taxon>
        <taxon>fabids</taxon>
        <taxon>Cucurbitales</taxon>
        <taxon>Cucurbitaceae</taxon>
        <taxon>Benincaseae</taxon>
        <taxon>Cucumis</taxon>
    </lineage>
</organism>
<evidence type="ECO:0000313" key="3">
    <source>
        <dbReference type="EnsemblPlants" id="MELO3C032703.2.1"/>
    </source>
</evidence>
<proteinExistence type="predicted"/>
<feature type="region of interest" description="Disordered" evidence="1">
    <location>
        <begin position="81"/>
        <end position="112"/>
    </location>
</feature>
<evidence type="ECO:0000256" key="1">
    <source>
        <dbReference type="SAM" id="MobiDB-lite"/>
    </source>
</evidence>
<feature type="transmembrane region" description="Helical" evidence="2">
    <location>
        <begin position="14"/>
        <end position="33"/>
    </location>
</feature>
<keyword evidence="2" id="KW-0812">Transmembrane</keyword>
<reference evidence="3" key="1">
    <citation type="submission" date="2023-03" db="UniProtKB">
        <authorList>
            <consortium name="EnsemblPlants"/>
        </authorList>
    </citation>
    <scope>IDENTIFICATION</scope>
</reference>
<name>A0A9I9EEL1_CUCME</name>
<dbReference type="AlphaFoldDB" id="A0A9I9EEL1"/>